<dbReference type="Gene3D" id="3.40.50.10140">
    <property type="entry name" value="Toll/interleukin-1 receptor homology (TIR) domain"/>
    <property type="match status" value="2"/>
</dbReference>
<dbReference type="SUPFAM" id="SSF47986">
    <property type="entry name" value="DEATH domain"/>
    <property type="match status" value="1"/>
</dbReference>
<evidence type="ECO:0000259" key="2">
    <source>
        <dbReference type="PROSITE" id="PS50017"/>
    </source>
</evidence>
<dbReference type="Pfam" id="PF13676">
    <property type="entry name" value="TIR_2"/>
    <property type="match status" value="2"/>
</dbReference>
<dbReference type="InterPro" id="IPR011029">
    <property type="entry name" value="DEATH-like_dom_sf"/>
</dbReference>
<protein>
    <submittedName>
        <fullName evidence="5">Death domain-containing protein</fullName>
    </submittedName>
</protein>
<dbReference type="InterPro" id="IPR000488">
    <property type="entry name" value="Death_dom"/>
</dbReference>
<dbReference type="Proteomes" id="UP000095280">
    <property type="component" value="Unplaced"/>
</dbReference>
<accession>A0A1I8GGE7</accession>
<dbReference type="Gene3D" id="1.10.533.10">
    <property type="entry name" value="Death Domain, Fas"/>
    <property type="match status" value="1"/>
</dbReference>
<keyword evidence="4" id="KW-1185">Reference proteome</keyword>
<dbReference type="PROSITE" id="PS50104">
    <property type="entry name" value="TIR"/>
    <property type="match status" value="1"/>
</dbReference>
<feature type="domain" description="TIR" evidence="3">
    <location>
        <begin position="1075"/>
        <end position="1221"/>
    </location>
</feature>
<evidence type="ECO:0000256" key="1">
    <source>
        <dbReference type="SAM" id="MobiDB-lite"/>
    </source>
</evidence>
<reference evidence="5" key="1">
    <citation type="submission" date="2016-11" db="UniProtKB">
        <authorList>
            <consortium name="WormBaseParasite"/>
        </authorList>
    </citation>
    <scope>IDENTIFICATION</scope>
</reference>
<name>A0A1I8GGE7_9PLAT</name>
<dbReference type="Pfam" id="PF00531">
    <property type="entry name" value="Death"/>
    <property type="match status" value="1"/>
</dbReference>
<dbReference type="SUPFAM" id="SSF48371">
    <property type="entry name" value="ARM repeat"/>
    <property type="match status" value="1"/>
</dbReference>
<evidence type="ECO:0000259" key="3">
    <source>
        <dbReference type="PROSITE" id="PS50104"/>
    </source>
</evidence>
<dbReference type="PANTHER" id="PTHR47508">
    <property type="entry name" value="SAM DOMAIN-CONTAINING PROTEIN-RELATED"/>
    <property type="match status" value="1"/>
</dbReference>
<dbReference type="GO" id="GO:0007165">
    <property type="term" value="P:signal transduction"/>
    <property type="evidence" value="ECO:0007669"/>
    <property type="project" value="InterPro"/>
</dbReference>
<dbReference type="Gene3D" id="1.20.5.340">
    <property type="match status" value="1"/>
</dbReference>
<dbReference type="InterPro" id="IPR035897">
    <property type="entry name" value="Toll_tir_struct_dom_sf"/>
</dbReference>
<evidence type="ECO:0000313" key="4">
    <source>
        <dbReference type="Proteomes" id="UP000095280"/>
    </source>
</evidence>
<feature type="compositionally biased region" description="Low complexity" evidence="1">
    <location>
        <begin position="1354"/>
        <end position="1379"/>
    </location>
</feature>
<dbReference type="PROSITE" id="PS50017">
    <property type="entry name" value="DEATH_DOMAIN"/>
    <property type="match status" value="1"/>
</dbReference>
<feature type="domain" description="Death" evidence="2">
    <location>
        <begin position="980"/>
        <end position="1059"/>
    </location>
</feature>
<organism evidence="4 5">
    <name type="scientific">Macrostomum lignano</name>
    <dbReference type="NCBI Taxonomy" id="282301"/>
    <lineage>
        <taxon>Eukaryota</taxon>
        <taxon>Metazoa</taxon>
        <taxon>Spiralia</taxon>
        <taxon>Lophotrochozoa</taxon>
        <taxon>Platyhelminthes</taxon>
        <taxon>Rhabditophora</taxon>
        <taxon>Macrostomorpha</taxon>
        <taxon>Macrostomida</taxon>
        <taxon>Macrostomidae</taxon>
        <taxon>Macrostomum</taxon>
    </lineage>
</organism>
<dbReference type="PANTHER" id="PTHR47508:SF1">
    <property type="entry name" value="NON-SPECIFIC SERINE_THREONINE PROTEIN KINASE"/>
    <property type="match status" value="1"/>
</dbReference>
<feature type="region of interest" description="Disordered" evidence="1">
    <location>
        <begin position="1354"/>
        <end position="1464"/>
    </location>
</feature>
<evidence type="ECO:0000313" key="5">
    <source>
        <dbReference type="WBParaSite" id="maker-uti_cns_0001887-snap-gene-0.19-mRNA-1"/>
    </source>
</evidence>
<sequence>MDAHFASLDLKSQTNDSDNELLKYYDQHFPAANLTQKDVENVLRAICDCMAKGPGFWPKRHSPGYYCVLRTIVHMRDAVKNHKEWLPNLRQAVWSAYCACFAHGASGFTTDVWSDLRQTFKDLTFNEPNFAKQLLQTIRKARIKADADERSLAVSQMRSHTVSTMLDNLSDEVALENTEEIQALYLDYVSHGGAEYDEIRSYWAFALGCLGRKLESSQSAPMSSSIVHFYAKDDAFMRRLLGALDSAASSDLSDDAADRLDRVVTSFGSALCATKDVDFKYLFNDAYQACFKLLSNKKTSKSGGFLLRRLTELAISKKYTLADTSSLSELVSGKANIDLIMQRPNKSDDEELTPEDEILKEARYELFQKLLPSAATTVEDMASCMPLYVKLLSVSFKQFVESIEKMYFDNAKLKLIQLNAAKFQPAFILFIEECANALTKLDESVPEDKQGDPLIYGPVQKLASILEKMIEKLYKSPGKKIVHEKVTQAKLFEVMQKMVSSRSLCLLGAIRGFDKEIFNWPALQDRFQENLDMLEAFLNDNFTTIESVHYGIGFAVIPVDFILFMIKNKPPTVCKSMESLRKIIETCLTSDIMVTMMSGSEILSAEGLVLINLLSNLMSATSVQTMLPINKELYPLYISMCRKTNEYPESGTSGIMIGLTTCLGYSPDTVFQFLPHFPLLLEFLQEQKTAGSQMFGALFVGLLQCLQLSAKTEIPDQLASRVDQLISLSEGEDTVQVQMVQFIGTVCKLNSAKSAEKMRDYLLSFLQGPYAAIALGGLASLAENQPQVMSGALDQLVTTAISNIDLVALIITTIDKGKFEAPKLMTSMCEIVNHHLAQDSEANKLTSCLALMRRVGVDSPQLLAERESDIKHWKSSPALLDACNHLLDVIANRSLVGLEGQITDQSDKIGGLERDLSDTGHKVDEVSGRVDETRDELGQVRGRVDATEGRVDELNVAVGVLGEKVEEIDLKTLSAAPAWSREVSRLINPESDTDWRLLAQRLNFSADDIRAWATTADPCMSMLAEFYTNNRAAEASKAVLQQLKEMNRLDAAAIVEASILNAESAASDDPVEFTAPRNVFLSYQWGHQAEVKMLKQHLEKAGYRCWMDIGQMGGGDKLFSAIDAGIRSAKVVIACVTDKYSKSDNCRRELNLSVSLNKHLIPVQLERVSWPPEGAMGPLLTEYLYIRLFDRSGKASGSGGVFWPPDKFMELLVQIRLAVAPDYDSALYSRLCSLGFTCWMDIFQMGGGDSLYEKIDRGVRGCSVVVAFVTPKYAASPNCRREVSLADAIRKPIVPVMLEKMAWPPEGPMSMPLTQLIYVQMYKDAEDQLTWRGEKFEELHARLRQIVPAPAAEAAAGGQAKSGAEAAAGGQANSRAEAASGGQTKSGAEAAAGGQVKSGAEAAAGGQANSRAEAASGGQTKSGAEAAEAAEVGGPSSLPPLSEKKREKLARVQSAAGRSKTCNPRISNKFQNKLATSVMDSYFKSLDLLTREEHVDNKIMDELKTRFPSESVSQYDVKNLLLAMTERFSSQDKSPPDRHSPGHYVVTRFVVHIRDVIYRNKSWQKQLRGVIWDTFCTLMVGPRLSGFLVDLMGELTVLSKHDEDKFEDPDCARKLLLAIKDVRIEEPNTAEAEDEKDRAYAVSRLRDLTVTFLLSKFSEKIYYEKLVDTVKSFYLNLLETCDSSTAKTEQYRESVLAALHRKLSQAAHRPLCNSIVHMYASDQAFMRSLLGVLDNLANRYRGRALSKQTADAVGMAMLKLGSSVQEVTNVDFTYLIDDSHRICLCILASNTDNEKLIDRGKYLLVRLYSFAVRAKLSLKV</sequence>
<dbReference type="WBParaSite" id="maker-uti_cns_0001887-snap-gene-0.19-mRNA-1">
    <property type="protein sequence ID" value="maker-uti_cns_0001887-snap-gene-0.19-mRNA-1"/>
    <property type="gene ID" value="maker-uti_cns_0001887-snap-gene-0.19"/>
</dbReference>
<proteinExistence type="predicted"/>
<dbReference type="InterPro" id="IPR016024">
    <property type="entry name" value="ARM-type_fold"/>
</dbReference>
<dbReference type="InterPro" id="IPR000157">
    <property type="entry name" value="TIR_dom"/>
</dbReference>
<dbReference type="SUPFAM" id="SSF52200">
    <property type="entry name" value="Toll/Interleukin receptor TIR domain"/>
    <property type="match status" value="2"/>
</dbReference>